<comment type="similarity">
    <text evidence="1">Belongs to the polysaccharide synthase family.</text>
</comment>
<evidence type="ECO:0000256" key="1">
    <source>
        <dbReference type="ARBA" id="ARBA00007430"/>
    </source>
</evidence>
<organism evidence="3">
    <name type="scientific">Hyperionvirus sp</name>
    <dbReference type="NCBI Taxonomy" id="2487770"/>
    <lineage>
        <taxon>Viruses</taxon>
        <taxon>Varidnaviria</taxon>
        <taxon>Bamfordvirae</taxon>
        <taxon>Nucleocytoviricota</taxon>
        <taxon>Megaviricetes</taxon>
        <taxon>Imitervirales</taxon>
        <taxon>Mimiviridae</taxon>
        <taxon>Klosneuvirinae</taxon>
    </lineage>
</organism>
<protein>
    <submittedName>
        <fullName evidence="3">Putative dTDP-d-glucose 4 6-dehydratase</fullName>
    </submittedName>
</protein>
<dbReference type="EMBL" id="MK072389">
    <property type="protein sequence ID" value="AYV83496.1"/>
    <property type="molecule type" value="Genomic_DNA"/>
</dbReference>
<dbReference type="Pfam" id="PF02719">
    <property type="entry name" value="Polysacc_synt_2"/>
    <property type="match status" value="1"/>
</dbReference>
<dbReference type="PANTHER" id="PTHR43318:SF2">
    <property type="entry name" value="UDP-N-ACETYLGLUCOSAMINE 4,6-DEHYDRATASE (INVERTING)"/>
    <property type="match status" value="1"/>
</dbReference>
<dbReference type="InterPro" id="IPR036291">
    <property type="entry name" value="NAD(P)-bd_dom_sf"/>
</dbReference>
<name>A0A3G5A892_9VIRU</name>
<sequence>MNLQNKKIFIFGATGTIGQELAQKYVYDNIVINYSRCEKKHWELDSKLKSKNLSHIIGDIINYTNVEQSLIRENPDLIIITSALKHIDRCEYAIGETLNTNVLGIKNIVDAVENNLDKLIKLDSVIFISTDKACNPVSVYGLSKSMAEKIMVEKSKFVKSVKFITARFGNILNSSGSIIPILHMMGGDPSIKYFTLTHKLMNRFVISIENAIRLIDYCIASGSTGDIIVPKLKSIKINDLMEIFSKIYNKPITVTGLRSGERIYESMVNDTEAMRSIFLDDYIIIKAQYLNTTLNENAEEYSSKQDGAILSKIELENYLKTLNII</sequence>
<proteinExistence type="inferred from homology"/>
<dbReference type="InterPro" id="IPR051203">
    <property type="entry name" value="Polysaccharide_Synthase-Rel"/>
</dbReference>
<accession>A0A3G5A892</accession>
<gene>
    <name evidence="3" type="ORF">Hyperionvirus7_67</name>
</gene>
<feature type="domain" description="Polysaccharide biosynthesis protein CapD-like" evidence="2">
    <location>
        <begin position="8"/>
        <end position="286"/>
    </location>
</feature>
<dbReference type="SUPFAM" id="SSF51735">
    <property type="entry name" value="NAD(P)-binding Rossmann-fold domains"/>
    <property type="match status" value="1"/>
</dbReference>
<evidence type="ECO:0000259" key="2">
    <source>
        <dbReference type="Pfam" id="PF02719"/>
    </source>
</evidence>
<evidence type="ECO:0000313" key="3">
    <source>
        <dbReference type="EMBL" id="AYV83496.1"/>
    </source>
</evidence>
<reference evidence="3" key="1">
    <citation type="submission" date="2018-10" db="EMBL/GenBank/DDBJ databases">
        <title>Hidden diversity of soil giant viruses.</title>
        <authorList>
            <person name="Schulz F."/>
            <person name="Alteio L."/>
            <person name="Goudeau D."/>
            <person name="Ryan E.M."/>
            <person name="Malmstrom R.R."/>
            <person name="Blanchard J."/>
            <person name="Woyke T."/>
        </authorList>
    </citation>
    <scope>NUCLEOTIDE SEQUENCE</scope>
    <source>
        <strain evidence="3">HYV1</strain>
    </source>
</reference>
<dbReference type="PANTHER" id="PTHR43318">
    <property type="entry name" value="UDP-N-ACETYLGLUCOSAMINE 4,6-DEHYDRATASE"/>
    <property type="match status" value="1"/>
</dbReference>
<dbReference type="InterPro" id="IPR003869">
    <property type="entry name" value="Polysac_CapD-like"/>
</dbReference>
<dbReference type="Gene3D" id="3.40.50.720">
    <property type="entry name" value="NAD(P)-binding Rossmann-like Domain"/>
    <property type="match status" value="1"/>
</dbReference>